<name>A0A9W6Z2M9_AMBMO</name>
<protein>
    <submittedName>
        <fullName evidence="1">Unnamed protein product</fullName>
    </submittedName>
</protein>
<accession>A0A9W6Z2M9</accession>
<reference evidence="1" key="1">
    <citation type="submission" date="2023-04" db="EMBL/GenBank/DDBJ databases">
        <title>Ambrosiozyma monospora NBRC 1965.</title>
        <authorList>
            <person name="Ichikawa N."/>
            <person name="Sato H."/>
            <person name="Tonouchi N."/>
        </authorList>
    </citation>
    <scope>NUCLEOTIDE SEQUENCE</scope>
    <source>
        <strain evidence="1">NBRC 1965</strain>
    </source>
</reference>
<comment type="caution">
    <text evidence="1">The sequence shown here is derived from an EMBL/GenBank/DDBJ whole genome shotgun (WGS) entry which is preliminary data.</text>
</comment>
<gene>
    <name evidence="1" type="ORF">Amon01_000632800</name>
</gene>
<organism evidence="1 2">
    <name type="scientific">Ambrosiozyma monospora</name>
    <name type="common">Yeast</name>
    <name type="synonym">Endomycopsis monosporus</name>
    <dbReference type="NCBI Taxonomy" id="43982"/>
    <lineage>
        <taxon>Eukaryota</taxon>
        <taxon>Fungi</taxon>
        <taxon>Dikarya</taxon>
        <taxon>Ascomycota</taxon>
        <taxon>Saccharomycotina</taxon>
        <taxon>Pichiomycetes</taxon>
        <taxon>Pichiales</taxon>
        <taxon>Pichiaceae</taxon>
        <taxon>Ambrosiozyma</taxon>
    </lineage>
</organism>
<dbReference type="Proteomes" id="UP001165063">
    <property type="component" value="Unassembled WGS sequence"/>
</dbReference>
<evidence type="ECO:0000313" key="2">
    <source>
        <dbReference type="Proteomes" id="UP001165063"/>
    </source>
</evidence>
<proteinExistence type="predicted"/>
<evidence type="ECO:0000313" key="1">
    <source>
        <dbReference type="EMBL" id="GMG40599.1"/>
    </source>
</evidence>
<keyword evidence="2" id="KW-1185">Reference proteome</keyword>
<dbReference type="EMBL" id="BSXU01003951">
    <property type="protein sequence ID" value="GMG40599.1"/>
    <property type="molecule type" value="Genomic_DNA"/>
</dbReference>
<dbReference type="AlphaFoldDB" id="A0A9W6Z2M9"/>
<sequence>MENTPSIRIQHTRSVTYAFFQTCYCIISGSKLFKVASSFNLSRFEIRDPWTLDIGHWTLNMSQNLEIMAPKISAQLPTIYTICQVNLHIIFSLSLYYESKSLPKSDILKFFTNFYM</sequence>